<evidence type="ECO:0000313" key="2">
    <source>
        <dbReference type="EMBL" id="BAQ22045.1"/>
    </source>
</evidence>
<dbReference type="PANTHER" id="PTHR47756">
    <property type="entry name" value="BLL6612 PROTEIN-RELATED"/>
    <property type="match status" value="1"/>
</dbReference>
<dbReference type="PANTHER" id="PTHR47756:SF2">
    <property type="entry name" value="BLL6612 PROTEIN"/>
    <property type="match status" value="1"/>
</dbReference>
<keyword evidence="2" id="KW-0614">Plasmid</keyword>
<proteinExistence type="predicted"/>
<evidence type="ECO:0000259" key="1">
    <source>
        <dbReference type="Pfam" id="PF20239"/>
    </source>
</evidence>
<geneLocation type="plasmid" evidence="2">
    <name>p11663</name>
</geneLocation>
<dbReference type="EMBL" id="AP014611">
    <property type="protein sequence ID" value="BAQ22045.1"/>
    <property type="molecule type" value="Genomic_DNA"/>
</dbReference>
<dbReference type="RefSeq" id="WP_002063129.1">
    <property type="nucleotide sequence ID" value="NZ_AP014611.1"/>
</dbReference>
<dbReference type="AlphaFoldDB" id="A0A0B6VRL3"/>
<organism evidence="2">
    <name type="scientific">Serratia marcescens</name>
    <dbReference type="NCBI Taxonomy" id="615"/>
    <lineage>
        <taxon>Bacteria</taxon>
        <taxon>Pseudomonadati</taxon>
        <taxon>Pseudomonadota</taxon>
        <taxon>Gammaproteobacteria</taxon>
        <taxon>Enterobacterales</taxon>
        <taxon>Yersiniaceae</taxon>
        <taxon>Serratia</taxon>
    </lineage>
</organism>
<reference evidence="2" key="1">
    <citation type="submission" date="2014-06" db="EMBL/GenBank/DDBJ databases">
        <title>Sequence and analysis of p11663 plasmid from Serratia marcescens.</title>
        <authorList>
            <person name="Jin W."/>
            <person name="Wachino J."/>
            <person name="Arakawa Y."/>
        </authorList>
    </citation>
    <scope>NUCLEOTIDE SEQUENCE</scope>
    <source>
        <strain evidence="2">11663</strain>
        <plasmid evidence="2">p11663</plasmid>
    </source>
</reference>
<dbReference type="Pfam" id="PF20239">
    <property type="entry name" value="DUF6596"/>
    <property type="match status" value="1"/>
</dbReference>
<protein>
    <recommendedName>
        <fullName evidence="1">DUF6596 domain-containing protein</fullName>
    </recommendedName>
</protein>
<dbReference type="GeneID" id="39684916"/>
<feature type="domain" description="DUF6596" evidence="1">
    <location>
        <begin position="1"/>
        <end position="44"/>
    </location>
</feature>
<name>A0A0B6VRL3_SERMA</name>
<dbReference type="InterPro" id="IPR046531">
    <property type="entry name" value="DUF6596"/>
</dbReference>
<accession>A0A0B6VRL3</accession>
<sequence length="183" mass="20526">MELQCSRLLARQDRQGLPVPLDRQDRGLWDRLLIRRGLEIVERACRMSSPTGWYLLQALISACHARAASFRDTNWREILARYDALFLLSPTYVVALNRAVAVSWAMNPAAGMAVLKAIEDEWDVETYPLFHATRADFLSRLGFQDQAAAAYQAAAVLSTNLPQKLFLVTRAEECLAGSRTDVG</sequence>